<evidence type="ECO:0000313" key="4">
    <source>
        <dbReference type="Proteomes" id="UP000033047"/>
    </source>
</evidence>
<dbReference type="PANTHER" id="PTHR30383">
    <property type="entry name" value="THIOESTERASE 1/PROTEASE 1/LYSOPHOSPHOLIPASE L1"/>
    <property type="match status" value="1"/>
</dbReference>
<dbReference type="Gene3D" id="3.40.50.1110">
    <property type="entry name" value="SGNH hydrolase"/>
    <property type="match status" value="2"/>
</dbReference>
<reference evidence="3 4" key="1">
    <citation type="submission" date="2013-04" db="EMBL/GenBank/DDBJ databases">
        <title>The Genome Sequence of Parabacteroides goldsteinii DSM 19448.</title>
        <authorList>
            <consortium name="The Broad Institute Genomics Platform"/>
            <person name="Earl A."/>
            <person name="Ward D."/>
            <person name="Feldgarden M."/>
            <person name="Gevers D."/>
            <person name="Martens E."/>
            <person name="Sakamoto M."/>
            <person name="Benno Y."/>
            <person name="Song Y."/>
            <person name="Liu C."/>
            <person name="Lee J."/>
            <person name="Bolanos M."/>
            <person name="Vaisanen M.L."/>
            <person name="Finegold S.M."/>
            <person name="Walker B."/>
            <person name="Young S."/>
            <person name="Zeng Q."/>
            <person name="Gargeya S."/>
            <person name="Fitzgerald M."/>
            <person name="Haas B."/>
            <person name="Abouelleil A."/>
            <person name="Allen A.W."/>
            <person name="Alvarado L."/>
            <person name="Arachchi H.M."/>
            <person name="Berlin A.M."/>
            <person name="Chapman S.B."/>
            <person name="Gainer-Dewar J."/>
            <person name="Goldberg J."/>
            <person name="Griggs A."/>
            <person name="Gujja S."/>
            <person name="Hansen M."/>
            <person name="Howarth C."/>
            <person name="Imamovic A."/>
            <person name="Ireland A."/>
            <person name="Larimer J."/>
            <person name="McCowan C."/>
            <person name="Murphy C."/>
            <person name="Pearson M."/>
            <person name="Poon T.W."/>
            <person name="Priest M."/>
            <person name="Roberts A."/>
            <person name="Saif S."/>
            <person name="Shea T."/>
            <person name="Sisk P."/>
            <person name="Sykes S."/>
            <person name="Wortman J."/>
            <person name="Nusbaum C."/>
            <person name="Birren B."/>
        </authorList>
    </citation>
    <scope>NUCLEOTIDE SEQUENCE [LARGE SCALE GENOMIC DNA]</scope>
    <source>
        <strain evidence="3 4">DSM 19448</strain>
    </source>
</reference>
<dbReference type="InterPro" id="IPR029058">
    <property type="entry name" value="AB_hydrolase_fold"/>
</dbReference>
<dbReference type="InterPro" id="IPR001375">
    <property type="entry name" value="Peptidase_S9_cat"/>
</dbReference>
<name>A0A0F5JH16_9BACT</name>
<feature type="domain" description="SGNH hydrolase-type esterase" evidence="2">
    <location>
        <begin position="495"/>
        <end position="661"/>
    </location>
</feature>
<dbReference type="GO" id="GO:0004622">
    <property type="term" value="F:phosphatidylcholine lysophospholipase activity"/>
    <property type="evidence" value="ECO:0007669"/>
    <property type="project" value="TreeGrafter"/>
</dbReference>
<dbReference type="PATRIC" id="fig|927665.4.peg.1450"/>
<comment type="caution">
    <text evidence="3">The sequence shown here is derived from an EMBL/GenBank/DDBJ whole genome shotgun (WGS) entry which is preliminary data.</text>
</comment>
<dbReference type="AlphaFoldDB" id="A0A0F5JH16"/>
<dbReference type="GO" id="GO:0008236">
    <property type="term" value="F:serine-type peptidase activity"/>
    <property type="evidence" value="ECO:0007669"/>
    <property type="project" value="InterPro"/>
</dbReference>
<dbReference type="InterPro" id="IPR051532">
    <property type="entry name" value="Ester_Hydrolysis_Enzymes"/>
</dbReference>
<dbReference type="EMBL" id="AQHV01000010">
    <property type="protein sequence ID" value="KKB56767.1"/>
    <property type="molecule type" value="Genomic_DNA"/>
</dbReference>
<evidence type="ECO:0000313" key="3">
    <source>
        <dbReference type="EMBL" id="KKB56767.1"/>
    </source>
</evidence>
<dbReference type="CDD" id="cd00229">
    <property type="entry name" value="SGNH_hydrolase"/>
    <property type="match status" value="1"/>
</dbReference>
<gene>
    <name evidence="3" type="ORF">HMPREF1535_01418</name>
</gene>
<organism evidence="3 4">
    <name type="scientific">Parabacteroides goldsteinii DSM 19448 = WAL 12034</name>
    <dbReference type="NCBI Taxonomy" id="927665"/>
    <lineage>
        <taxon>Bacteria</taxon>
        <taxon>Pseudomonadati</taxon>
        <taxon>Bacteroidota</taxon>
        <taxon>Bacteroidia</taxon>
        <taxon>Bacteroidales</taxon>
        <taxon>Tannerellaceae</taxon>
        <taxon>Parabacteroides</taxon>
    </lineage>
</organism>
<dbReference type="SUPFAM" id="SSF53474">
    <property type="entry name" value="alpha/beta-Hydrolases"/>
    <property type="match status" value="1"/>
</dbReference>
<dbReference type="GO" id="GO:0006508">
    <property type="term" value="P:proteolysis"/>
    <property type="evidence" value="ECO:0007669"/>
    <property type="project" value="InterPro"/>
</dbReference>
<evidence type="ECO:0000259" key="1">
    <source>
        <dbReference type="Pfam" id="PF00326"/>
    </source>
</evidence>
<proteinExistence type="predicted"/>
<dbReference type="InterPro" id="IPR013830">
    <property type="entry name" value="SGNH_hydro"/>
</dbReference>
<feature type="domain" description="SGNH hydrolase-type esterase" evidence="2">
    <location>
        <begin position="31"/>
        <end position="203"/>
    </location>
</feature>
<accession>A0A0F5JH16</accession>
<dbReference type="RefSeq" id="WP_046145678.1">
    <property type="nucleotide sequence ID" value="NZ_KQ033912.1"/>
</dbReference>
<dbReference type="Proteomes" id="UP000033047">
    <property type="component" value="Unassembled WGS sequence"/>
</dbReference>
<dbReference type="CDD" id="cd01827">
    <property type="entry name" value="sialate_O-acetylesterase_like1"/>
    <property type="match status" value="1"/>
</dbReference>
<dbReference type="HOGENOM" id="CLU_017569_0_0_10"/>
<dbReference type="Gene3D" id="3.40.50.1820">
    <property type="entry name" value="alpha/beta hydrolase"/>
    <property type="match status" value="1"/>
</dbReference>
<dbReference type="SUPFAM" id="SSF52266">
    <property type="entry name" value="SGNH hydrolase"/>
    <property type="match status" value="2"/>
</dbReference>
<sequence>MKKLINLIVFILIAGLNGWAQEATEVIRVACVGNSITFGAGIANRDRDSYPSVLGQMLGRGYEVRNFGFSARTMLMKGDHPYMKEQMFQDALKYNPDIVVIKLGTNDSKSFNWKYKADLPKDIQTMVSAFKAIPSKPKIYLCYPPKAYQVQYSINDSIIEHGVIPVIDQVAKRNKLPVIDLHTALSGMKEHFPDNVHPDPVGAHKIAETVYKAITGQESSHRMQAFPGFKSEWNGCDRYDFQFKGRDAIVVVPKQAAKGNPWIWRPAFFNAFPSVDKALLEKGFHVAYYDVTHCYGNPRAVAWGTDFYNYIKNYYGLSPKVTLEGFSRGGLYALNWAAKNTDKIACIYIDAPVCDVFSWPGRKNAALWNDLLKEWNLTDEDMNSFKGNPIDNLEPLAKAGIPIISVCGDSDKTVPFKDNMDVVRSRYLALGGPVEVIIKPGVDHHPHSLENPEPVVDFILRHQPEYEKYLHYNVRGSLQNSFVKFEKERKGRVAFLGGSITEMNGWKNRIEKQLQQRFPYTTFEFVEAGIGSTGTTPGAFRLQNDVLSKGKIDLLFVEAAVNDHTNYFTPLEQVRGMEGEVRHALLSNPEMDIIMLHFIYDPFIPMVAKKQQPDVVLNHERVANHYLIPSVNLVQEIGERMQDGEFTWEQFGGTHPLPFGHTFYAAAINHLFDSMWKGITPDSPVVAHEIPEEPLDEYSYYKGDFIDLKEAKLNKGWKYVPSWRADNKYEKRRGFADVPMLEATRPGDKLTLDFTGKAIGIFCTPGPTAGILEYSIDGAPFKKLDTFTQWSKYLYIPWVYMFETELDDTTHKLVLRISKDKNPDSIGTECQIRNFVVNR</sequence>
<dbReference type="Pfam" id="PF13472">
    <property type="entry name" value="Lipase_GDSL_2"/>
    <property type="match status" value="2"/>
</dbReference>
<evidence type="ECO:0008006" key="5">
    <source>
        <dbReference type="Google" id="ProtNLM"/>
    </source>
</evidence>
<dbReference type="PANTHER" id="PTHR30383:SF5">
    <property type="entry name" value="SGNH HYDROLASE-TYPE ESTERASE DOMAIN-CONTAINING PROTEIN"/>
    <property type="match status" value="1"/>
</dbReference>
<dbReference type="Pfam" id="PF00326">
    <property type="entry name" value="Peptidase_S9"/>
    <property type="match status" value="1"/>
</dbReference>
<evidence type="ECO:0000259" key="2">
    <source>
        <dbReference type="Pfam" id="PF13472"/>
    </source>
</evidence>
<dbReference type="Gene3D" id="2.60.120.260">
    <property type="entry name" value="Galactose-binding domain-like"/>
    <property type="match status" value="1"/>
</dbReference>
<dbReference type="InterPro" id="IPR036514">
    <property type="entry name" value="SGNH_hydro_sf"/>
</dbReference>
<feature type="domain" description="Peptidase S9 prolyl oligopeptidase catalytic" evidence="1">
    <location>
        <begin position="311"/>
        <end position="445"/>
    </location>
</feature>
<dbReference type="STRING" id="927665.HMPREF1535_01418"/>
<protein>
    <recommendedName>
        <fullName evidence="5">SGNH hydrolase-type esterase domain-containing protein</fullName>
    </recommendedName>
</protein>